<evidence type="ECO:0000256" key="3">
    <source>
        <dbReference type="ARBA" id="ARBA00022679"/>
    </source>
</evidence>
<dbReference type="Gene3D" id="3.40.50.150">
    <property type="entry name" value="Vaccinia Virus protein VP39"/>
    <property type="match status" value="1"/>
</dbReference>
<protein>
    <submittedName>
        <fullName evidence="6">Putative methyltransferase</fullName>
    </submittedName>
</protein>
<dbReference type="GO" id="GO:0003677">
    <property type="term" value="F:DNA binding"/>
    <property type="evidence" value="ECO:0007669"/>
    <property type="project" value="InterPro"/>
</dbReference>
<evidence type="ECO:0000256" key="1">
    <source>
        <dbReference type="ARBA" id="ARBA00006594"/>
    </source>
</evidence>
<dbReference type="PRINTS" id="PR00506">
    <property type="entry name" value="D21N6MTFRASE"/>
</dbReference>
<dbReference type="GO" id="GO:0008170">
    <property type="term" value="F:N-methyltransferase activity"/>
    <property type="evidence" value="ECO:0007669"/>
    <property type="project" value="InterPro"/>
</dbReference>
<organism evidence="6">
    <name type="scientific">mine drainage metagenome</name>
    <dbReference type="NCBI Taxonomy" id="410659"/>
    <lineage>
        <taxon>unclassified sequences</taxon>
        <taxon>metagenomes</taxon>
        <taxon>ecological metagenomes</taxon>
    </lineage>
</organism>
<evidence type="ECO:0000256" key="4">
    <source>
        <dbReference type="ARBA" id="ARBA00022691"/>
    </source>
</evidence>
<keyword evidence="4" id="KW-0949">S-adenosyl-L-methionine</keyword>
<dbReference type="InterPro" id="IPR002941">
    <property type="entry name" value="DNA_methylase_N4/N6"/>
</dbReference>
<evidence type="ECO:0000259" key="5">
    <source>
        <dbReference type="Pfam" id="PF01555"/>
    </source>
</evidence>
<proteinExistence type="inferred from homology"/>
<evidence type="ECO:0000313" key="6">
    <source>
        <dbReference type="EMBL" id="OIQ80393.1"/>
    </source>
</evidence>
<keyword evidence="3 6" id="KW-0808">Transferase</keyword>
<comment type="similarity">
    <text evidence="1">Belongs to the N(4)/N(6)-methyltransferase family.</text>
</comment>
<dbReference type="SUPFAM" id="SSF53335">
    <property type="entry name" value="S-adenosyl-L-methionine-dependent methyltransferases"/>
    <property type="match status" value="1"/>
</dbReference>
<gene>
    <name evidence="6" type="ORF">GALL_378510</name>
</gene>
<accession>A0A1J5Q9T4</accession>
<dbReference type="Pfam" id="PF01555">
    <property type="entry name" value="N6_N4_Mtase"/>
    <property type="match status" value="1"/>
</dbReference>
<dbReference type="InterPro" id="IPR002052">
    <property type="entry name" value="DNA_methylase_N6_adenine_CS"/>
</dbReference>
<sequence>MPTLNWIGKEAVVKHHKEVPFRLLEPVPELSCGNADSGNLIVQGDNLHALKALLPRYAGQVKCIYIDPPYNTGNEGWVYNDNVNSPEIRKWLGEVVGKEGETLDRHDRWLCMMYPRLVLLKQFLREDGAIFVSIDDNEVATLRLLMDEIFGAKNFVATVLWQKVYSPKNSARHFSEDHDYVVVYAAKADSWKPNLLDRTESQDAAYKNPDNDPRGPWKTSDLSARNYYSDGTYSVTTPSGRVIDAPPKGRYWTISKERFEELDRDNRIWWGKKNDAIPQFKRFLTDVKDGRVPQTMWFYGEVGHTQEGKKELLELVDFDTSDDVFITPKPTRLIQRILQIATDKDSIVLDSFAGSGTTGHAVLRQNAEDGGARRFIQVEMDPGIAKNVTVGRMKRVITGHTNTKGQVIEGLGGGFQFCRLSAEPLFDAEGQVRRDVTFAQLAEFVWFAETGTGYMGQADSPLLGVHEGRAIYLLYNGILKDRSVAGGNVLTGPVFDVLPKFAGPKVIYAAANRMGGRAAREGVTFKQTPYALEV</sequence>
<dbReference type="InterPro" id="IPR002295">
    <property type="entry name" value="N4/N6-MTase_EcoPI_Mod-like"/>
</dbReference>
<reference evidence="6" key="1">
    <citation type="submission" date="2016-10" db="EMBL/GenBank/DDBJ databases">
        <title>Sequence of Gallionella enrichment culture.</title>
        <authorList>
            <person name="Poehlein A."/>
            <person name="Muehling M."/>
            <person name="Daniel R."/>
        </authorList>
    </citation>
    <scope>NUCLEOTIDE SEQUENCE</scope>
</reference>
<dbReference type="GO" id="GO:0032259">
    <property type="term" value="P:methylation"/>
    <property type="evidence" value="ECO:0007669"/>
    <property type="project" value="UniProtKB-KW"/>
</dbReference>
<comment type="caution">
    <text evidence="6">The sequence shown here is derived from an EMBL/GenBank/DDBJ whole genome shotgun (WGS) entry which is preliminary data.</text>
</comment>
<feature type="domain" description="DNA methylase N-4/N-6" evidence="5">
    <location>
        <begin position="61"/>
        <end position="385"/>
    </location>
</feature>
<evidence type="ECO:0000256" key="2">
    <source>
        <dbReference type="ARBA" id="ARBA00022603"/>
    </source>
</evidence>
<keyword evidence="2 6" id="KW-0489">Methyltransferase</keyword>
<dbReference type="PROSITE" id="PS00092">
    <property type="entry name" value="N6_MTASE"/>
    <property type="match status" value="1"/>
</dbReference>
<name>A0A1J5Q9T4_9ZZZZ</name>
<dbReference type="EMBL" id="MLJW01001067">
    <property type="protein sequence ID" value="OIQ80393.1"/>
    <property type="molecule type" value="Genomic_DNA"/>
</dbReference>
<dbReference type="InterPro" id="IPR029063">
    <property type="entry name" value="SAM-dependent_MTases_sf"/>
</dbReference>
<dbReference type="AlphaFoldDB" id="A0A1J5Q9T4"/>